<evidence type="ECO:0000256" key="2">
    <source>
        <dbReference type="ARBA" id="ARBA00022448"/>
    </source>
</evidence>
<keyword evidence="9" id="KW-0407">Ion channel</keyword>
<dbReference type="Gene3D" id="1.20.120.350">
    <property type="entry name" value="Voltage-gated potassium channels. Chain C"/>
    <property type="match status" value="1"/>
</dbReference>
<name>A0AAE0Y1T5_9GAST</name>
<sequence length="606" mass="68682">MPRLFDLVQLLSCEVNESVEQKEWSSSPKEKDVCVEQKEWSGSPKEKDVCVEQKEWSSSPKEKDVCVEQKEWSGSPKEKDVCVEQKEWSGSPKEKDVCVEQKEWSGSPKEKDVCVEQKEWSGSPKEKDVCVEQKEWSSSPKEKDVCVEQKEWSGSPKEKDVCVEQKEWSGSPKEKDVCVEQKEWSGSPKEKDVCVEQKEWSSSPKEKDVCVEQKEWSSSPKEKDVCVEQKEWSSSPKEKDVCVEQKEWSGSPKEKDVCVEQKEWSGSPKEKDVCVEQKEWSSSPKEKDVCVEQKEWSSSPKEKCQLRDTCQRRLSVLLHTHVCLILVCSLAALDAICVIGQLICDILIMREKLDHFEHIDESLTPLLLNHIVAFDRSTHEKWNLDAILEVITGTDPHTNNGPLPLPPERNWTSSLSSTGLHAGHRSKRAAQSGVPGHEIEHGALYHLTHAFHLASMVILSMLLLETLLKVFAMGKKLKHNKLEVFDAVVVAISWSLDVAFYQGIWAHPGTKAATLLTVLLPWRVIRIVNSFVLVIQEKDHVQLKIVKQRLRQSLKKSKESIDKASSYRHEVKALAGLCRKLGASDTEIGACSPSGETKESATTWHL</sequence>
<evidence type="ECO:0000256" key="7">
    <source>
        <dbReference type="ARBA" id="ARBA00023065"/>
    </source>
</evidence>
<feature type="region of interest" description="Disordered" evidence="10">
    <location>
        <begin position="147"/>
        <end position="205"/>
    </location>
</feature>
<keyword evidence="4" id="KW-0812">Transmembrane</keyword>
<evidence type="ECO:0000256" key="1">
    <source>
        <dbReference type="ARBA" id="ARBA00004651"/>
    </source>
</evidence>
<proteinExistence type="predicted"/>
<keyword evidence="5" id="KW-0851">Voltage-gated channel</keyword>
<keyword evidence="12" id="KW-1185">Reference proteome</keyword>
<evidence type="ECO:0000313" key="12">
    <source>
        <dbReference type="Proteomes" id="UP001283361"/>
    </source>
</evidence>
<accession>A0AAE0Y1T5</accession>
<dbReference type="EMBL" id="JAWDGP010007171">
    <property type="protein sequence ID" value="KAK3728873.1"/>
    <property type="molecule type" value="Genomic_DNA"/>
</dbReference>
<dbReference type="PANTHER" id="PTHR46480">
    <property type="entry name" value="F20B24.22"/>
    <property type="match status" value="1"/>
</dbReference>
<evidence type="ECO:0000256" key="3">
    <source>
        <dbReference type="ARBA" id="ARBA00022475"/>
    </source>
</evidence>
<keyword evidence="3" id="KW-1003">Cell membrane</keyword>
<dbReference type="PANTHER" id="PTHR46480:SF1">
    <property type="entry name" value="VOLTAGE-GATED HYDROGEN CHANNEL 1"/>
    <property type="match status" value="1"/>
</dbReference>
<gene>
    <name evidence="11" type="ORF">RRG08_014290</name>
</gene>
<feature type="region of interest" description="Disordered" evidence="10">
    <location>
        <begin position="19"/>
        <end position="47"/>
    </location>
</feature>
<evidence type="ECO:0000256" key="4">
    <source>
        <dbReference type="ARBA" id="ARBA00022692"/>
    </source>
</evidence>
<dbReference type="Proteomes" id="UP001283361">
    <property type="component" value="Unassembled WGS sequence"/>
</dbReference>
<dbReference type="InterPro" id="IPR031846">
    <property type="entry name" value="Hvcn1"/>
</dbReference>
<dbReference type="GO" id="GO:0034702">
    <property type="term" value="C:monoatomic ion channel complex"/>
    <property type="evidence" value="ECO:0007669"/>
    <property type="project" value="UniProtKB-KW"/>
</dbReference>
<keyword evidence="6" id="KW-1133">Transmembrane helix</keyword>
<reference evidence="11" key="1">
    <citation type="journal article" date="2023" name="G3 (Bethesda)">
        <title>A reference genome for the long-term kleptoplast-retaining sea slug Elysia crispata morphotype clarki.</title>
        <authorList>
            <person name="Eastman K.E."/>
            <person name="Pendleton A.L."/>
            <person name="Shaikh M.A."/>
            <person name="Suttiyut T."/>
            <person name="Ogas R."/>
            <person name="Tomko P."/>
            <person name="Gavelis G."/>
            <person name="Widhalm J.R."/>
            <person name="Wisecaver J.H."/>
        </authorList>
    </citation>
    <scope>NUCLEOTIDE SEQUENCE</scope>
    <source>
        <strain evidence="11">ECLA1</strain>
    </source>
</reference>
<comment type="caution">
    <text evidence="11">The sequence shown here is derived from an EMBL/GenBank/DDBJ whole genome shotgun (WGS) entry which is preliminary data.</text>
</comment>
<keyword evidence="2" id="KW-0813">Transport</keyword>
<protein>
    <recommendedName>
        <fullName evidence="13">Voltage-gated hydrogen channel 1</fullName>
    </recommendedName>
</protein>
<evidence type="ECO:0000256" key="10">
    <source>
        <dbReference type="SAM" id="MobiDB-lite"/>
    </source>
</evidence>
<feature type="region of interest" description="Disordered" evidence="10">
    <location>
        <begin position="67"/>
        <end position="91"/>
    </location>
</feature>
<evidence type="ECO:0008006" key="13">
    <source>
        <dbReference type="Google" id="ProtNLM"/>
    </source>
</evidence>
<organism evidence="11 12">
    <name type="scientific">Elysia crispata</name>
    <name type="common">lettuce slug</name>
    <dbReference type="NCBI Taxonomy" id="231223"/>
    <lineage>
        <taxon>Eukaryota</taxon>
        <taxon>Metazoa</taxon>
        <taxon>Spiralia</taxon>
        <taxon>Lophotrochozoa</taxon>
        <taxon>Mollusca</taxon>
        <taxon>Gastropoda</taxon>
        <taxon>Heterobranchia</taxon>
        <taxon>Euthyneura</taxon>
        <taxon>Panpulmonata</taxon>
        <taxon>Sacoglossa</taxon>
        <taxon>Placobranchoidea</taxon>
        <taxon>Plakobranchidae</taxon>
        <taxon>Elysia</taxon>
    </lineage>
</organism>
<comment type="subcellular location">
    <subcellularLocation>
        <location evidence="1">Cell membrane</location>
        <topology evidence="1">Multi-pass membrane protein</topology>
    </subcellularLocation>
</comment>
<evidence type="ECO:0000256" key="5">
    <source>
        <dbReference type="ARBA" id="ARBA00022882"/>
    </source>
</evidence>
<evidence type="ECO:0000256" key="9">
    <source>
        <dbReference type="ARBA" id="ARBA00023303"/>
    </source>
</evidence>
<dbReference type="AlphaFoldDB" id="A0AAE0Y1T5"/>
<keyword evidence="7" id="KW-0406">Ion transport</keyword>
<dbReference type="GO" id="GO:0005886">
    <property type="term" value="C:plasma membrane"/>
    <property type="evidence" value="ECO:0007669"/>
    <property type="project" value="UniProtKB-SubCell"/>
</dbReference>
<keyword evidence="8" id="KW-0472">Membrane</keyword>
<evidence type="ECO:0000313" key="11">
    <source>
        <dbReference type="EMBL" id="KAK3728873.1"/>
    </source>
</evidence>
<evidence type="ECO:0000256" key="6">
    <source>
        <dbReference type="ARBA" id="ARBA00022989"/>
    </source>
</evidence>
<evidence type="ECO:0000256" key="8">
    <source>
        <dbReference type="ARBA" id="ARBA00023136"/>
    </source>
</evidence>
<dbReference type="GO" id="GO:0030171">
    <property type="term" value="F:voltage-gated proton channel activity"/>
    <property type="evidence" value="ECO:0007669"/>
    <property type="project" value="InterPro"/>
</dbReference>
<dbReference type="InterPro" id="IPR027359">
    <property type="entry name" value="Volt_channel_dom_sf"/>
</dbReference>